<reference evidence="1" key="2">
    <citation type="submission" date="2020-09" db="EMBL/GenBank/DDBJ databases">
        <authorList>
            <person name="Sun Q."/>
            <person name="Zhou Y."/>
        </authorList>
    </citation>
    <scope>NUCLEOTIDE SEQUENCE</scope>
    <source>
        <strain evidence="1">CGMCC 1.15454</strain>
    </source>
</reference>
<name>A0A9W5U2J5_9BACI</name>
<proteinExistence type="predicted"/>
<sequence length="51" mass="5919">MNGTYRVVKVSYSEELPSDSEIWLERFIEKTLLDHIAKKDGKLHSLLISNN</sequence>
<reference evidence="1" key="1">
    <citation type="journal article" date="2014" name="Int. J. Syst. Evol. Microbiol.">
        <title>Complete genome sequence of Corynebacterium casei LMG S-19264T (=DSM 44701T), isolated from a smear-ripened cheese.</title>
        <authorList>
            <consortium name="US DOE Joint Genome Institute (JGI-PGF)"/>
            <person name="Walter F."/>
            <person name="Albersmeier A."/>
            <person name="Kalinowski J."/>
            <person name="Ruckert C."/>
        </authorList>
    </citation>
    <scope>NUCLEOTIDE SEQUENCE</scope>
    <source>
        <strain evidence="1">CGMCC 1.15454</strain>
    </source>
</reference>
<dbReference type="Proteomes" id="UP000621492">
    <property type="component" value="Unassembled WGS sequence"/>
</dbReference>
<accession>A0A9W5U2J5</accession>
<evidence type="ECO:0000313" key="2">
    <source>
        <dbReference type="Proteomes" id="UP000621492"/>
    </source>
</evidence>
<keyword evidence="2" id="KW-1185">Reference proteome</keyword>
<protein>
    <submittedName>
        <fullName evidence="1">Uncharacterized protein</fullName>
    </submittedName>
</protein>
<evidence type="ECO:0000313" key="1">
    <source>
        <dbReference type="EMBL" id="GGB62259.1"/>
    </source>
</evidence>
<organism evidence="1 2">
    <name type="scientific">Lentibacillus populi</name>
    <dbReference type="NCBI Taxonomy" id="1827502"/>
    <lineage>
        <taxon>Bacteria</taxon>
        <taxon>Bacillati</taxon>
        <taxon>Bacillota</taxon>
        <taxon>Bacilli</taxon>
        <taxon>Bacillales</taxon>
        <taxon>Bacillaceae</taxon>
        <taxon>Lentibacillus</taxon>
    </lineage>
</organism>
<dbReference type="EMBL" id="BMJD01000072">
    <property type="protein sequence ID" value="GGB62259.1"/>
    <property type="molecule type" value="Genomic_DNA"/>
</dbReference>
<gene>
    <name evidence="1" type="ORF">GCM10011409_44300</name>
</gene>
<dbReference type="AlphaFoldDB" id="A0A9W5U2J5"/>
<comment type="caution">
    <text evidence="1">The sequence shown here is derived from an EMBL/GenBank/DDBJ whole genome shotgun (WGS) entry which is preliminary data.</text>
</comment>
<dbReference type="RefSeq" id="WP_188725903.1">
    <property type="nucleotide sequence ID" value="NZ_BMJD01000072.1"/>
</dbReference>